<feature type="chain" id="PRO_5007598300" description="Sulfatase-modifying factor enzyme-like domain-containing protein" evidence="1">
    <location>
        <begin position="20"/>
        <end position="315"/>
    </location>
</feature>
<dbReference type="SUPFAM" id="SSF56436">
    <property type="entry name" value="C-type lectin-like"/>
    <property type="match status" value="1"/>
</dbReference>
<dbReference type="AlphaFoldDB" id="A0A154NAW6"/>
<dbReference type="InterPro" id="IPR016187">
    <property type="entry name" value="CTDL_fold"/>
</dbReference>
<name>A0A154NAW6_9SPHN</name>
<proteinExistence type="predicted"/>
<dbReference type="InterPro" id="IPR051043">
    <property type="entry name" value="Sulfatase_Mod_Factor_Kinase"/>
</dbReference>
<evidence type="ECO:0000256" key="1">
    <source>
        <dbReference type="SAM" id="SignalP"/>
    </source>
</evidence>
<accession>A0A154NAW6</accession>
<dbReference type="PANTHER" id="PTHR23150:SF19">
    <property type="entry name" value="FORMYLGLYCINE-GENERATING ENZYME"/>
    <property type="match status" value="1"/>
</dbReference>
<feature type="signal peptide" evidence="1">
    <location>
        <begin position="1"/>
        <end position="19"/>
    </location>
</feature>
<dbReference type="Gene3D" id="3.90.1580.10">
    <property type="entry name" value="paralog of FGE (formylglycine-generating enzyme)"/>
    <property type="match status" value="1"/>
</dbReference>
<evidence type="ECO:0000313" key="4">
    <source>
        <dbReference type="Proteomes" id="UP000078460"/>
    </source>
</evidence>
<dbReference type="EMBL" id="LQCK02000001">
    <property type="protein sequence ID" value="KZB96795.1"/>
    <property type="molecule type" value="Genomic_DNA"/>
</dbReference>
<keyword evidence="1" id="KW-0732">Signal</keyword>
<dbReference type="GeneID" id="93798386"/>
<sequence>MIRPAVIAALLVGGLHADAAPVARASASPSCAGSFADGSVRVPATRFLMGSDMYYPEERPRVAVSVPTFGIDAHEVTNRQFAAFVAATGYVTEAERPGGGAFVFSPPPADQPFLAPDPATWWRFVRGATWRHPRGPGSDIAGHANDPVVDVTFADASAYARWAGRALPTEEQFEAAARIKIRDADAEPERHAANYWQGHFPTTNTATDGWVGPAPAGCFRRSPIGTYDLIGNVWEWTRSWYLPGHGAFVTGDGTPGNPSFDPRQPQVRARVIKGGSFLCAANYCARYRPAARHAQDETLAASHLGFRTVALTPPR</sequence>
<evidence type="ECO:0000313" key="3">
    <source>
        <dbReference type="EMBL" id="KZB96795.1"/>
    </source>
</evidence>
<reference evidence="3" key="1">
    <citation type="submission" date="2016-03" db="EMBL/GenBank/DDBJ databases">
        <title>Sphingomonas melonis TY, whole genome shotgun sequencing.</title>
        <authorList>
            <person name="Wang H."/>
            <person name="Zhu P."/>
        </authorList>
    </citation>
    <scope>NUCLEOTIDE SEQUENCE [LARGE SCALE GENOMIC DNA]</scope>
    <source>
        <strain evidence="3">TY</strain>
    </source>
</reference>
<dbReference type="OrthoDB" id="9768004at2"/>
<dbReference type="InterPro" id="IPR042095">
    <property type="entry name" value="SUMF_sf"/>
</dbReference>
<dbReference type="Pfam" id="PF03781">
    <property type="entry name" value="FGE-sulfatase"/>
    <property type="match status" value="1"/>
</dbReference>
<evidence type="ECO:0000259" key="2">
    <source>
        <dbReference type="Pfam" id="PF03781"/>
    </source>
</evidence>
<feature type="domain" description="Sulfatase-modifying factor enzyme-like" evidence="2">
    <location>
        <begin position="37"/>
        <end position="309"/>
    </location>
</feature>
<dbReference type="Proteomes" id="UP000078460">
    <property type="component" value="Unassembled WGS sequence"/>
</dbReference>
<comment type="caution">
    <text evidence="3">The sequence shown here is derived from an EMBL/GenBank/DDBJ whole genome shotgun (WGS) entry which is preliminary data.</text>
</comment>
<dbReference type="GO" id="GO:0120147">
    <property type="term" value="F:formylglycine-generating oxidase activity"/>
    <property type="evidence" value="ECO:0007669"/>
    <property type="project" value="TreeGrafter"/>
</dbReference>
<protein>
    <recommendedName>
        <fullName evidence="2">Sulfatase-modifying factor enzyme-like domain-containing protein</fullName>
    </recommendedName>
</protein>
<gene>
    <name evidence="3" type="ORF">AVM11_01235</name>
</gene>
<dbReference type="PANTHER" id="PTHR23150">
    <property type="entry name" value="SULFATASE MODIFYING FACTOR 1, 2"/>
    <property type="match status" value="1"/>
</dbReference>
<dbReference type="InterPro" id="IPR005532">
    <property type="entry name" value="SUMF_dom"/>
</dbReference>
<keyword evidence="4" id="KW-1185">Reference proteome</keyword>
<organism evidence="3 4">
    <name type="scientific">Sphingomonas melonis TY</name>
    <dbReference type="NCBI Taxonomy" id="621456"/>
    <lineage>
        <taxon>Bacteria</taxon>
        <taxon>Pseudomonadati</taxon>
        <taxon>Pseudomonadota</taxon>
        <taxon>Alphaproteobacteria</taxon>
        <taxon>Sphingomonadales</taxon>
        <taxon>Sphingomonadaceae</taxon>
        <taxon>Sphingomonas</taxon>
    </lineage>
</organism>
<dbReference type="RefSeq" id="WP_017979070.1">
    <property type="nucleotide sequence ID" value="NZ_LQCK02000001.1"/>
</dbReference>